<organism evidence="2">
    <name type="scientific">freshwater metagenome</name>
    <dbReference type="NCBI Taxonomy" id="449393"/>
    <lineage>
        <taxon>unclassified sequences</taxon>
        <taxon>metagenomes</taxon>
        <taxon>ecological metagenomes</taxon>
    </lineage>
</organism>
<feature type="region of interest" description="Disordered" evidence="1">
    <location>
        <begin position="113"/>
        <end position="133"/>
    </location>
</feature>
<proteinExistence type="predicted"/>
<gene>
    <name evidence="2" type="ORF">UFOPK3364_00212</name>
</gene>
<dbReference type="Gene3D" id="1.10.8.50">
    <property type="match status" value="1"/>
</dbReference>
<feature type="region of interest" description="Disordered" evidence="1">
    <location>
        <begin position="168"/>
        <end position="233"/>
    </location>
</feature>
<feature type="compositionally biased region" description="Basic and acidic residues" evidence="1">
    <location>
        <begin position="168"/>
        <end position="188"/>
    </location>
</feature>
<feature type="compositionally biased region" description="Basic and acidic residues" evidence="1">
    <location>
        <begin position="199"/>
        <end position="220"/>
    </location>
</feature>
<protein>
    <submittedName>
        <fullName evidence="2">Unannotated protein</fullName>
    </submittedName>
</protein>
<sequence>MEIGIQRSDVMYDILRRHIIWPTCRNYTENGDGAVVRESPRHGGLDVVDAHDEFCCARLEREFIVFGDGDRGCCNDKQGCIHSFAERILCQVVRLVSGRIGWLGRAIRQAEAHVEQRDRGDTENSQGREQRDKWVTSREHACRRCGSRLAVARFLIGERSTFFCAEHTHPDERDNSGIERDGNGDRNCNRRSAHRPHKTKEIDTREVQCREGDDHGEASERYGVSRCSVSERN</sequence>
<reference evidence="2" key="1">
    <citation type="submission" date="2020-05" db="EMBL/GenBank/DDBJ databases">
        <authorList>
            <person name="Chiriac C."/>
            <person name="Salcher M."/>
            <person name="Ghai R."/>
            <person name="Kavagutti S V."/>
        </authorList>
    </citation>
    <scope>NUCLEOTIDE SEQUENCE</scope>
</reference>
<feature type="compositionally biased region" description="Basic residues" evidence="1">
    <location>
        <begin position="189"/>
        <end position="198"/>
    </location>
</feature>
<name>A0A6J7CU21_9ZZZZ</name>
<dbReference type="AlphaFoldDB" id="A0A6J7CU21"/>
<dbReference type="EMBL" id="CAFBLO010000010">
    <property type="protein sequence ID" value="CAB4860328.1"/>
    <property type="molecule type" value="Genomic_DNA"/>
</dbReference>
<evidence type="ECO:0000313" key="2">
    <source>
        <dbReference type="EMBL" id="CAB4860328.1"/>
    </source>
</evidence>
<accession>A0A6J7CU21</accession>
<evidence type="ECO:0000256" key="1">
    <source>
        <dbReference type="SAM" id="MobiDB-lite"/>
    </source>
</evidence>